<dbReference type="Proteomes" id="UP001162483">
    <property type="component" value="Unassembled WGS sequence"/>
</dbReference>
<comment type="caution">
    <text evidence="6">The sequence shown here is derived from an EMBL/GenBank/DDBJ whole genome shotgun (WGS) entry which is preliminary data.</text>
</comment>
<evidence type="ECO:0000256" key="3">
    <source>
        <dbReference type="ARBA" id="ARBA00022763"/>
    </source>
</evidence>
<proteinExistence type="predicted"/>
<keyword evidence="3" id="KW-0227">DNA damage</keyword>
<name>A0ABN9DA12_9NEOB</name>
<keyword evidence="2" id="KW-0418">Kinase</keyword>
<keyword evidence="2" id="KW-0808">Transferase</keyword>
<organism evidence="6 7">
    <name type="scientific">Staurois parvus</name>
    <dbReference type="NCBI Taxonomy" id="386267"/>
    <lineage>
        <taxon>Eukaryota</taxon>
        <taxon>Metazoa</taxon>
        <taxon>Chordata</taxon>
        <taxon>Craniata</taxon>
        <taxon>Vertebrata</taxon>
        <taxon>Euteleostomi</taxon>
        <taxon>Amphibia</taxon>
        <taxon>Batrachia</taxon>
        <taxon>Anura</taxon>
        <taxon>Neobatrachia</taxon>
        <taxon>Ranoidea</taxon>
        <taxon>Ranidae</taxon>
        <taxon>Staurois</taxon>
    </lineage>
</organism>
<evidence type="ECO:0000256" key="2">
    <source>
        <dbReference type="ARBA" id="ARBA00022527"/>
    </source>
</evidence>
<feature type="non-terminal residue" evidence="6">
    <location>
        <position position="175"/>
    </location>
</feature>
<evidence type="ECO:0000259" key="5">
    <source>
        <dbReference type="Pfam" id="PF02259"/>
    </source>
</evidence>
<keyword evidence="7" id="KW-1185">Reference proteome</keyword>
<dbReference type="EMBL" id="CATNWA010014236">
    <property type="protein sequence ID" value="CAI9569410.1"/>
    <property type="molecule type" value="Genomic_DNA"/>
</dbReference>
<feature type="domain" description="PIK-related kinase FAT" evidence="5">
    <location>
        <begin position="1"/>
        <end position="175"/>
    </location>
</feature>
<dbReference type="PANTHER" id="PTHR11139">
    <property type="entry name" value="ATAXIA TELANGIECTASIA MUTATED ATM -RELATED"/>
    <property type="match status" value="1"/>
</dbReference>
<keyword evidence="2" id="KW-0723">Serine/threonine-protein kinase</keyword>
<accession>A0ABN9DA12</accession>
<sequence length="175" mass="19940">MLCELEHSVKMFLDKSLGDSPADSLNWQARLEMTQNSYRAREPILAVRRALLTVSNRPNYTDMVGECWLQSARVARKAGHHQAAYNALLNAGETRLPELTVERAKWHWSKGDVHQALIVLQKGAELFLSDSSEQQLIHGRAMLLVGRFMEETANFESNAVMKKYKDVTSLLPEWE</sequence>
<dbReference type="PANTHER" id="PTHR11139:SF69">
    <property type="entry name" value="SERINE_THREONINE-PROTEIN KINASE ATR"/>
    <property type="match status" value="1"/>
</dbReference>
<gene>
    <name evidence="6" type="ORF">SPARVUS_LOCUS6917841</name>
</gene>
<evidence type="ECO:0000256" key="4">
    <source>
        <dbReference type="ARBA" id="ARBA00023242"/>
    </source>
</evidence>
<evidence type="ECO:0000256" key="1">
    <source>
        <dbReference type="ARBA" id="ARBA00004123"/>
    </source>
</evidence>
<keyword evidence="4" id="KW-0539">Nucleus</keyword>
<evidence type="ECO:0000313" key="7">
    <source>
        <dbReference type="Proteomes" id="UP001162483"/>
    </source>
</evidence>
<dbReference type="InterPro" id="IPR050517">
    <property type="entry name" value="DDR_Repair_Kinase"/>
</dbReference>
<protein>
    <recommendedName>
        <fullName evidence="5">PIK-related kinase FAT domain-containing protein</fullName>
    </recommendedName>
</protein>
<dbReference type="InterPro" id="IPR003151">
    <property type="entry name" value="PIK-rel_kinase_FAT"/>
</dbReference>
<evidence type="ECO:0000313" key="6">
    <source>
        <dbReference type="EMBL" id="CAI9569410.1"/>
    </source>
</evidence>
<comment type="subcellular location">
    <subcellularLocation>
        <location evidence="1">Nucleus</location>
    </subcellularLocation>
</comment>
<reference evidence="6" key="1">
    <citation type="submission" date="2023-05" db="EMBL/GenBank/DDBJ databases">
        <authorList>
            <person name="Stuckert A."/>
        </authorList>
    </citation>
    <scope>NUCLEOTIDE SEQUENCE</scope>
</reference>
<dbReference type="Pfam" id="PF02259">
    <property type="entry name" value="FAT"/>
    <property type="match status" value="1"/>
</dbReference>